<dbReference type="PROSITE" id="PS50005">
    <property type="entry name" value="TPR"/>
    <property type="match status" value="7"/>
</dbReference>
<evidence type="ECO:0000256" key="1">
    <source>
        <dbReference type="ARBA" id="ARBA00022737"/>
    </source>
</evidence>
<gene>
    <name evidence="5" type="ORF">BJP34_09190</name>
</gene>
<dbReference type="Gene3D" id="3.40.50.300">
    <property type="entry name" value="P-loop containing nucleotide triphosphate hydrolases"/>
    <property type="match status" value="1"/>
</dbReference>
<feature type="repeat" description="TPR" evidence="3">
    <location>
        <begin position="490"/>
        <end position="523"/>
    </location>
</feature>
<feature type="repeat" description="TPR" evidence="3">
    <location>
        <begin position="616"/>
        <end position="649"/>
    </location>
</feature>
<proteinExistence type="predicted"/>
<keyword evidence="2 3" id="KW-0802">TPR repeat</keyword>
<evidence type="ECO:0000313" key="6">
    <source>
        <dbReference type="Proteomes" id="UP000177870"/>
    </source>
</evidence>
<reference evidence="6" key="1">
    <citation type="submission" date="2016-10" db="EMBL/GenBank/DDBJ databases">
        <title>Comparative genomics uncovers the prolific and rare metabolic potential of the cyanobacterial genus Moorea.</title>
        <authorList>
            <person name="Leao T."/>
            <person name="Castelao G."/>
            <person name="Korobeynikov A."/>
            <person name="Monroe E.A."/>
            <person name="Podell S."/>
            <person name="Glukhov E."/>
            <person name="Allen E."/>
            <person name="Gerwick W.H."/>
            <person name="Gerwick L."/>
        </authorList>
    </citation>
    <scope>NUCLEOTIDE SEQUENCE [LARGE SCALE GENOMIC DNA]</scope>
    <source>
        <strain evidence="6">PAL-8-15-08-1</strain>
    </source>
</reference>
<sequence length="799" mass="91464">MGGVGKTELALQYALSYQENYPGGRCWFPVRGLDLGIQIVSFGRTELGLTIPDDLEFKEQVRYCWRHWPEGTVLIVLDDVASFGNDYQQRIKPYLPPAESRFKVLVTSRQRPGASYRRIDLDVLSPEAALELLGKLVGKERIDKELTEAEALCEWLGYLPLGLELVGRYLDLHPTLTIAKVQKRLEKKKLAAKALLDDPTEEGEMTAQLGVAAAFELSWEDLKDCPEAQQLGCRLSLFAPAPFDWSLVEKCVIETEDEDDWEEAQEDLEELRDRSLLKLNLLQLTEQQTYQLHPLIREFFQTKLAQLPEADSYKQSFCQTMVAKAKEIPQTPTQEIIAGLSSAIPHLAEVATVLTDWLRDEDLIEPFTGLGRFYNGQGIYDQAEPWYEKCLDITKSRLGEDHPDVATSRSYLAYLYQAQGRYHEAEPLYVQALDMRKQLLGQDHPHVAESLNNLAFLYRAQGRYHEAEPLYVQALDMRKQLLGQDHPHVAESLNNLGYLYQAQGRYHEAEPLYVQALEMRKQLLGQEHPHVATSRANLAYLYQAQGRYHEAEPLIVQALEMRKQLLGQEHPHVATSRANLAYLYQAQGRYHEAEPLYVQALDMKKQLLTQDHPSVATSLNNLALLYSSQGRYHEAEPLYVQALDMRKQLLGQNHPDVAQSLNNLALLYKDQGRYHEAEPLFVQALDIYKQLLDQDHFDVAQSLNNLALLYKDQGRYHEAEPLFVQALDMFKQLLGQKHPDVANSLNNLATLYYNQGRYHEAEPLFVQAFEIVEKKLGSNHPDTVTIRNNLERLRDDLSQ</sequence>
<dbReference type="SUPFAM" id="SSF52540">
    <property type="entry name" value="P-loop containing nucleoside triphosphate hydrolases"/>
    <property type="match status" value="1"/>
</dbReference>
<dbReference type="InterPro" id="IPR019734">
    <property type="entry name" value="TPR_rpt"/>
</dbReference>
<dbReference type="Pfam" id="PF00931">
    <property type="entry name" value="NB-ARC"/>
    <property type="match status" value="1"/>
</dbReference>
<dbReference type="PANTHER" id="PTHR45641:SF19">
    <property type="entry name" value="NEPHROCYSTIN-3"/>
    <property type="match status" value="1"/>
</dbReference>
<dbReference type="PRINTS" id="PR00381">
    <property type="entry name" value="KINESINLIGHT"/>
</dbReference>
<dbReference type="SUPFAM" id="SSF48452">
    <property type="entry name" value="TPR-like"/>
    <property type="match status" value="3"/>
</dbReference>
<accession>A0A1D8U2T5</accession>
<organism evidence="5 6">
    <name type="scientific">Moorena producens PAL-8-15-08-1</name>
    <dbReference type="NCBI Taxonomy" id="1458985"/>
    <lineage>
        <taxon>Bacteria</taxon>
        <taxon>Bacillati</taxon>
        <taxon>Cyanobacteriota</taxon>
        <taxon>Cyanophyceae</taxon>
        <taxon>Coleofasciculales</taxon>
        <taxon>Coleofasciculaceae</taxon>
        <taxon>Moorena</taxon>
    </lineage>
</organism>
<feature type="repeat" description="TPR" evidence="3">
    <location>
        <begin position="700"/>
        <end position="733"/>
    </location>
</feature>
<dbReference type="InterPro" id="IPR011990">
    <property type="entry name" value="TPR-like_helical_dom_sf"/>
</dbReference>
<dbReference type="SMART" id="SM00028">
    <property type="entry name" value="TPR"/>
    <property type="match status" value="10"/>
</dbReference>
<feature type="repeat" description="TPR" evidence="3">
    <location>
        <begin position="742"/>
        <end position="775"/>
    </location>
</feature>
<dbReference type="Proteomes" id="UP000177870">
    <property type="component" value="Chromosome"/>
</dbReference>
<evidence type="ECO:0000259" key="4">
    <source>
        <dbReference type="Pfam" id="PF00931"/>
    </source>
</evidence>
<dbReference type="AlphaFoldDB" id="A0A1D8U2T5"/>
<dbReference type="STRING" id="1458985.BJP34_09190"/>
<feature type="domain" description="NB-ARC" evidence="4">
    <location>
        <begin position="1"/>
        <end position="141"/>
    </location>
</feature>
<dbReference type="GO" id="GO:0043531">
    <property type="term" value="F:ADP binding"/>
    <property type="evidence" value="ECO:0007669"/>
    <property type="project" value="InterPro"/>
</dbReference>
<dbReference type="InterPro" id="IPR027417">
    <property type="entry name" value="P-loop_NTPase"/>
</dbReference>
<dbReference type="KEGG" id="mpro:BJP34_09190"/>
<dbReference type="Pfam" id="PF13424">
    <property type="entry name" value="TPR_12"/>
    <property type="match status" value="5"/>
</dbReference>
<protein>
    <submittedName>
        <fullName evidence="5">Tetratricopeptide repeat protein</fullName>
    </submittedName>
</protein>
<keyword evidence="1" id="KW-0677">Repeat</keyword>
<evidence type="ECO:0000313" key="5">
    <source>
        <dbReference type="EMBL" id="AOX04211.1"/>
    </source>
</evidence>
<feature type="repeat" description="TPR" evidence="3">
    <location>
        <begin position="574"/>
        <end position="607"/>
    </location>
</feature>
<evidence type="ECO:0000256" key="2">
    <source>
        <dbReference type="ARBA" id="ARBA00022803"/>
    </source>
</evidence>
<feature type="repeat" description="TPR" evidence="3">
    <location>
        <begin position="448"/>
        <end position="481"/>
    </location>
</feature>
<dbReference type="EMBL" id="CP017599">
    <property type="protein sequence ID" value="AOX04211.1"/>
    <property type="molecule type" value="Genomic_DNA"/>
</dbReference>
<dbReference type="PANTHER" id="PTHR45641">
    <property type="entry name" value="TETRATRICOPEPTIDE REPEAT PROTEIN (AFU_ORTHOLOGUE AFUA_6G03870)"/>
    <property type="match status" value="1"/>
</dbReference>
<feature type="repeat" description="TPR" evidence="3">
    <location>
        <begin position="658"/>
        <end position="691"/>
    </location>
</feature>
<name>A0A1D8U2T5_9CYAN</name>
<dbReference type="InterPro" id="IPR002182">
    <property type="entry name" value="NB-ARC"/>
</dbReference>
<evidence type="ECO:0000256" key="3">
    <source>
        <dbReference type="PROSITE-ProRule" id="PRU00339"/>
    </source>
</evidence>
<dbReference type="Gene3D" id="1.25.40.10">
    <property type="entry name" value="Tetratricopeptide repeat domain"/>
    <property type="match status" value="3"/>
</dbReference>